<dbReference type="GO" id="GO:0008911">
    <property type="term" value="F:lactaldehyde dehydrogenase (NAD+) activity"/>
    <property type="evidence" value="ECO:0007669"/>
    <property type="project" value="TreeGrafter"/>
</dbReference>
<dbReference type="Gene3D" id="3.40.605.10">
    <property type="entry name" value="Aldehyde Dehydrogenase, Chain A, domain 1"/>
    <property type="match status" value="1"/>
</dbReference>
<accession>A0A9E2KVF3</accession>
<evidence type="ECO:0000256" key="3">
    <source>
        <dbReference type="PROSITE-ProRule" id="PRU10007"/>
    </source>
</evidence>
<evidence type="ECO:0000259" key="5">
    <source>
        <dbReference type="Pfam" id="PF00171"/>
    </source>
</evidence>
<dbReference type="SUPFAM" id="SSF53720">
    <property type="entry name" value="ALDH-like"/>
    <property type="match status" value="1"/>
</dbReference>
<evidence type="ECO:0000256" key="2">
    <source>
        <dbReference type="ARBA" id="ARBA00023002"/>
    </source>
</evidence>
<dbReference type="AlphaFoldDB" id="A0A9E2KVF3"/>
<dbReference type="InterPro" id="IPR016161">
    <property type="entry name" value="Ald_DH/histidinol_DH"/>
</dbReference>
<dbReference type="InterPro" id="IPR016160">
    <property type="entry name" value="Ald_DH_CS_CYS"/>
</dbReference>
<dbReference type="PANTHER" id="PTHR42991:SF1">
    <property type="entry name" value="ALDEHYDE DEHYDROGENASE"/>
    <property type="match status" value="1"/>
</dbReference>
<organism evidence="6 7">
    <name type="scientific">Candidatus Ureaplasma intestinipullorum</name>
    <dbReference type="NCBI Taxonomy" id="2838770"/>
    <lineage>
        <taxon>Bacteria</taxon>
        <taxon>Bacillati</taxon>
        <taxon>Mycoplasmatota</taxon>
        <taxon>Mycoplasmoidales</taxon>
        <taxon>Mycoplasmoidaceae</taxon>
        <taxon>Ureaplasma</taxon>
    </lineage>
</organism>
<gene>
    <name evidence="6" type="ORF">H9897_01165</name>
</gene>
<dbReference type="Proteomes" id="UP000824247">
    <property type="component" value="Unassembled WGS sequence"/>
</dbReference>
<feature type="domain" description="Aldehyde dehydrogenase" evidence="5">
    <location>
        <begin position="15"/>
        <end position="468"/>
    </location>
</feature>
<dbReference type="InterPro" id="IPR016163">
    <property type="entry name" value="Ald_DH_C"/>
</dbReference>
<proteinExistence type="inferred from homology"/>
<dbReference type="PANTHER" id="PTHR42991">
    <property type="entry name" value="ALDEHYDE DEHYDROGENASE"/>
    <property type="match status" value="1"/>
</dbReference>
<evidence type="ECO:0000256" key="1">
    <source>
        <dbReference type="ARBA" id="ARBA00009986"/>
    </source>
</evidence>
<dbReference type="EMBL" id="JAHLFM010000017">
    <property type="protein sequence ID" value="MBU3830754.1"/>
    <property type="molecule type" value="Genomic_DNA"/>
</dbReference>
<dbReference type="InterPro" id="IPR051020">
    <property type="entry name" value="ALDH-related_metabolic_enz"/>
</dbReference>
<evidence type="ECO:0000313" key="7">
    <source>
        <dbReference type="Proteomes" id="UP000824247"/>
    </source>
</evidence>
<dbReference type="InterPro" id="IPR016162">
    <property type="entry name" value="Ald_DH_N"/>
</dbReference>
<reference evidence="6" key="2">
    <citation type="submission" date="2021-04" db="EMBL/GenBank/DDBJ databases">
        <authorList>
            <person name="Gilroy R."/>
        </authorList>
    </citation>
    <scope>NUCLEOTIDE SEQUENCE</scope>
    <source>
        <strain evidence="6">A5-1222</strain>
    </source>
</reference>
<feature type="active site" evidence="3">
    <location>
        <position position="250"/>
    </location>
</feature>
<dbReference type="CDD" id="cd07082">
    <property type="entry name" value="ALDH_F11_NP-GAPDH"/>
    <property type="match status" value="1"/>
</dbReference>
<protein>
    <submittedName>
        <fullName evidence="6">NADP-dependent glyceraldehyde-3-phosphate dehydrogenase</fullName>
    </submittedName>
</protein>
<reference evidence="6" key="1">
    <citation type="journal article" date="2021" name="PeerJ">
        <title>Extensive microbial diversity within the chicken gut microbiome revealed by metagenomics and culture.</title>
        <authorList>
            <person name="Gilroy R."/>
            <person name="Ravi A."/>
            <person name="Getino M."/>
            <person name="Pursley I."/>
            <person name="Horton D.L."/>
            <person name="Alikhan N.F."/>
            <person name="Baker D."/>
            <person name="Gharbi K."/>
            <person name="Hall N."/>
            <person name="Watson M."/>
            <person name="Adriaenssens E.M."/>
            <person name="Foster-Nyarko E."/>
            <person name="Jarju S."/>
            <person name="Secka A."/>
            <person name="Antonio M."/>
            <person name="Oren A."/>
            <person name="Chaudhuri R.R."/>
            <person name="La Ragione R."/>
            <person name="Hildebrand F."/>
            <person name="Pallen M.J."/>
        </authorList>
    </citation>
    <scope>NUCLEOTIDE SEQUENCE</scope>
    <source>
        <strain evidence="6">A5-1222</strain>
    </source>
</reference>
<dbReference type="Pfam" id="PF00171">
    <property type="entry name" value="Aldedh"/>
    <property type="match status" value="1"/>
</dbReference>
<dbReference type="Gene3D" id="3.40.309.10">
    <property type="entry name" value="Aldehyde Dehydrogenase, Chain A, domain 2"/>
    <property type="match status" value="1"/>
</dbReference>
<dbReference type="InterPro" id="IPR029510">
    <property type="entry name" value="Ald_DH_CS_GLU"/>
</dbReference>
<evidence type="ECO:0000313" key="6">
    <source>
        <dbReference type="EMBL" id="MBU3830754.1"/>
    </source>
</evidence>
<comment type="caution">
    <text evidence="6">The sequence shown here is derived from an EMBL/GenBank/DDBJ whole genome shotgun (WGS) entry which is preliminary data.</text>
</comment>
<comment type="similarity">
    <text evidence="1 4">Belongs to the aldehyde dehydrogenase family.</text>
</comment>
<dbReference type="InterPro" id="IPR015590">
    <property type="entry name" value="Aldehyde_DH_dom"/>
</dbReference>
<name>A0A9E2KVF3_9BACT</name>
<dbReference type="PROSITE" id="PS00070">
    <property type="entry name" value="ALDEHYDE_DEHYDR_CYS"/>
    <property type="match status" value="1"/>
</dbReference>
<keyword evidence="2 4" id="KW-0560">Oxidoreductase</keyword>
<dbReference type="PROSITE" id="PS00687">
    <property type="entry name" value="ALDEHYDE_DEHYDR_GLU"/>
    <property type="match status" value="1"/>
</dbReference>
<sequence>MKNYPILINGSLIDSSEKITINSPINNQPFATIPYIDEEILVNSSMQSAHNAFKQWASTSFEYRKELLLKFKKLVLENIDELSNILVNEISKSYKDSKVEIERTIEYLDETIEQYENIIRNPMIIDESQHKIKGKVGKFIREPLGVVLAISPFNYPFNLLLAKLVPALISGNTVVYKPATQGSIIGARVSQLFYEAGFPEGVVNCVVGKGSKIGDLLITHKLVNMISFTGSARVGNHISEVCHKIPLVLEMGGKDPAIILDDADLELAANEIVKGGLSYNGQRCTAIKRVFVTPQNHNKLVELVIEKVKDLTVGDPFENKFITPLISISSANYVMDLVNEAINNGAKSCLEIKHQDNLLWPMIIDNVTTDMRLAWEEPFGPVIPIIEFNTIDEVIKYCNESEYGLQASIFTNNIERAESIALQLECGTVNINRSSSRGPDIFPFSGVKNSGFGTQGIIDAILSMTRIKGIIFNK</sequence>
<evidence type="ECO:0000256" key="4">
    <source>
        <dbReference type="RuleBase" id="RU003345"/>
    </source>
</evidence>